<dbReference type="InterPro" id="IPR016035">
    <property type="entry name" value="Acyl_Trfase/lysoPLipase"/>
</dbReference>
<evidence type="ECO:0000259" key="6">
    <source>
        <dbReference type="PROSITE" id="PS51635"/>
    </source>
</evidence>
<dbReference type="PANTHER" id="PTHR14226:SF78">
    <property type="entry name" value="SLR0060 PROTEIN"/>
    <property type="match status" value="1"/>
</dbReference>
<evidence type="ECO:0000256" key="1">
    <source>
        <dbReference type="ARBA" id="ARBA00022801"/>
    </source>
</evidence>
<evidence type="ECO:0000256" key="4">
    <source>
        <dbReference type="PROSITE-ProRule" id="PRU01161"/>
    </source>
</evidence>
<dbReference type="PANTHER" id="PTHR14226">
    <property type="entry name" value="NEUROPATHY TARGET ESTERASE/SWISS CHEESE D.MELANOGASTER"/>
    <property type="match status" value="1"/>
</dbReference>
<keyword evidence="1 4" id="KW-0378">Hydrolase</keyword>
<evidence type="ECO:0000256" key="5">
    <source>
        <dbReference type="SAM" id="MobiDB-lite"/>
    </source>
</evidence>
<evidence type="ECO:0000256" key="3">
    <source>
        <dbReference type="ARBA" id="ARBA00023098"/>
    </source>
</evidence>
<dbReference type="InterPro" id="IPR002641">
    <property type="entry name" value="PNPLA_dom"/>
</dbReference>
<feature type="domain" description="PNPLA" evidence="6">
    <location>
        <begin position="11"/>
        <end position="220"/>
    </location>
</feature>
<gene>
    <name evidence="7" type="ORF">PTKU64_54440</name>
</gene>
<dbReference type="InterPro" id="IPR050301">
    <property type="entry name" value="NTE"/>
</dbReference>
<evidence type="ECO:0000313" key="7">
    <source>
        <dbReference type="EMBL" id="BCZ81769.1"/>
    </source>
</evidence>
<dbReference type="Gene3D" id="3.40.1090.10">
    <property type="entry name" value="Cytosolic phospholipase A2 catalytic domain"/>
    <property type="match status" value="2"/>
</dbReference>
<feature type="short sequence motif" description="DGA/G" evidence="4">
    <location>
        <begin position="207"/>
        <end position="209"/>
    </location>
</feature>
<sequence>MSKDAPKRLAVAVQGGGAHGAFSWGALDRLLEEVQDGKLEIVALSGTSAGGFNATLCAYALGSTDGDRASRAKEARRILKDYWLADADVAPFSAYSSTATWWHKTFGSWNIDTTPAALMASVNNQLWSPAFYAQYDWLAQVLGDKIDFDKLRQQGDVPHLYIAATNITEGCRDIFTKSAVTLETLKASASIPQLFLPAHFDNTYYWDGGFMGNPPLRPLIYHATDVAIIQLNPFSRDKPPLTAMEINNRINEVTFNSSMILEINAIVAVNNVIKYLQEKSAKDSALKEALKLLPVNPVNLYSITNEDYLRTLGYASKAVIVREFLEELHEEGRKAADKWLHSESYRSVSATDLPVPRLPDAQHVDGIFPGDVLDRQLKNYIRGPKEIPPKTPQGDYSGMTVAAK</sequence>
<feature type="short sequence motif" description="GXGXXG" evidence="4">
    <location>
        <begin position="15"/>
        <end position="20"/>
    </location>
</feature>
<keyword evidence="3 4" id="KW-0443">Lipid metabolism</keyword>
<dbReference type="RefSeq" id="WP_229514069.1">
    <property type="nucleotide sequence ID" value="NZ_AP024956.1"/>
</dbReference>
<keyword evidence="8" id="KW-1185">Reference proteome</keyword>
<reference evidence="7 8" key="1">
    <citation type="journal article" date="2022" name="Front. Microbiol.">
        <title>Identification and characterization of a novel class of self-sufficient cytochrome P450 hydroxylase involved in cyclohexanecarboxylate degradation in Paraburkholderia terrae strain KU-64.</title>
        <authorList>
            <person name="Yamamoto T."/>
            <person name="Hasegawa Y."/>
            <person name="Iwaki H."/>
        </authorList>
    </citation>
    <scope>NUCLEOTIDE SEQUENCE [LARGE SCALE GENOMIC DNA]</scope>
    <source>
        <strain evidence="7 8">KU-64</strain>
    </source>
</reference>
<feature type="short sequence motif" description="GXSXG" evidence="4">
    <location>
        <begin position="46"/>
        <end position="50"/>
    </location>
</feature>
<accession>A0ABN6JLI7</accession>
<keyword evidence="2 4" id="KW-0442">Lipid degradation</keyword>
<dbReference type="PROSITE" id="PS51635">
    <property type="entry name" value="PNPLA"/>
    <property type="match status" value="1"/>
</dbReference>
<organism evidence="7 8">
    <name type="scientific">Paraburkholderia terrae</name>
    <dbReference type="NCBI Taxonomy" id="311230"/>
    <lineage>
        <taxon>Bacteria</taxon>
        <taxon>Pseudomonadati</taxon>
        <taxon>Pseudomonadota</taxon>
        <taxon>Betaproteobacteria</taxon>
        <taxon>Burkholderiales</taxon>
        <taxon>Burkholderiaceae</taxon>
        <taxon>Paraburkholderia</taxon>
    </lineage>
</organism>
<dbReference type="Proteomes" id="UP001319874">
    <property type="component" value="Chromosome 2"/>
</dbReference>
<feature type="active site" description="Proton acceptor" evidence="4">
    <location>
        <position position="207"/>
    </location>
</feature>
<dbReference type="EMBL" id="AP024956">
    <property type="protein sequence ID" value="BCZ81769.1"/>
    <property type="molecule type" value="Genomic_DNA"/>
</dbReference>
<dbReference type="SUPFAM" id="SSF52151">
    <property type="entry name" value="FabD/lysophospholipase-like"/>
    <property type="match status" value="1"/>
</dbReference>
<feature type="active site" description="Nucleophile" evidence="4">
    <location>
        <position position="48"/>
    </location>
</feature>
<evidence type="ECO:0000313" key="8">
    <source>
        <dbReference type="Proteomes" id="UP001319874"/>
    </source>
</evidence>
<dbReference type="Pfam" id="PF01734">
    <property type="entry name" value="Patatin"/>
    <property type="match status" value="1"/>
</dbReference>
<evidence type="ECO:0000256" key="2">
    <source>
        <dbReference type="ARBA" id="ARBA00022963"/>
    </source>
</evidence>
<protein>
    <submittedName>
        <fullName evidence="7">Alpha/beta hydrolase</fullName>
    </submittedName>
</protein>
<proteinExistence type="predicted"/>
<name>A0ABN6JLI7_9BURK</name>
<dbReference type="GO" id="GO:0016787">
    <property type="term" value="F:hydrolase activity"/>
    <property type="evidence" value="ECO:0007669"/>
    <property type="project" value="UniProtKB-KW"/>
</dbReference>
<feature type="region of interest" description="Disordered" evidence="5">
    <location>
        <begin position="382"/>
        <end position="404"/>
    </location>
</feature>